<keyword evidence="2" id="KW-1185">Reference proteome</keyword>
<protein>
    <submittedName>
        <fullName evidence="1">Uncharacterized protein</fullName>
    </submittedName>
</protein>
<evidence type="ECO:0000313" key="2">
    <source>
        <dbReference type="Proteomes" id="UP001417504"/>
    </source>
</evidence>
<gene>
    <name evidence="1" type="ORF">Sjap_003132</name>
</gene>
<dbReference type="PANTHER" id="PTHR33103">
    <property type="entry name" value="OS01G0153900 PROTEIN"/>
    <property type="match status" value="1"/>
</dbReference>
<proteinExistence type="predicted"/>
<organism evidence="1 2">
    <name type="scientific">Stephania japonica</name>
    <dbReference type="NCBI Taxonomy" id="461633"/>
    <lineage>
        <taxon>Eukaryota</taxon>
        <taxon>Viridiplantae</taxon>
        <taxon>Streptophyta</taxon>
        <taxon>Embryophyta</taxon>
        <taxon>Tracheophyta</taxon>
        <taxon>Spermatophyta</taxon>
        <taxon>Magnoliopsida</taxon>
        <taxon>Ranunculales</taxon>
        <taxon>Menispermaceae</taxon>
        <taxon>Menispermoideae</taxon>
        <taxon>Cissampelideae</taxon>
        <taxon>Stephania</taxon>
    </lineage>
</organism>
<accession>A0AAP0KN55</accession>
<dbReference type="AlphaFoldDB" id="A0AAP0KN55"/>
<sequence length="209" mass="23864">MGSQLSKSGASKGQYYWILIESLPLKNLLVMFNDSRVPNNCKASPDKEKLETYISNNGWNDNTLERVKVRTVVIGAEIDKMYPSELSGDEITKREIVSISLLKYQASAERTFYTYTMYFKKKKLCHVTITYEYNMARQLLVDNKSNRVLFIEAKKDFVDFLLALSTLPLGSITRFLTTKDMVGAFGDSYDSVENLEDAYMHPTSKKTPS</sequence>
<dbReference type="EMBL" id="JBBNAE010000001">
    <property type="protein sequence ID" value="KAK9155652.1"/>
    <property type="molecule type" value="Genomic_DNA"/>
</dbReference>
<dbReference type="Proteomes" id="UP001417504">
    <property type="component" value="Unassembled WGS sequence"/>
</dbReference>
<evidence type="ECO:0000313" key="1">
    <source>
        <dbReference type="EMBL" id="KAK9155652.1"/>
    </source>
</evidence>
<dbReference type="InterPro" id="IPR007750">
    <property type="entry name" value="DUF674"/>
</dbReference>
<name>A0AAP0KN55_9MAGN</name>
<dbReference type="Pfam" id="PF05056">
    <property type="entry name" value="DUF674"/>
    <property type="match status" value="1"/>
</dbReference>
<comment type="caution">
    <text evidence="1">The sequence shown here is derived from an EMBL/GenBank/DDBJ whole genome shotgun (WGS) entry which is preliminary data.</text>
</comment>
<dbReference type="PANTHER" id="PTHR33103:SF19">
    <property type="entry name" value="OS09G0544700 PROTEIN"/>
    <property type="match status" value="1"/>
</dbReference>
<reference evidence="1 2" key="1">
    <citation type="submission" date="2024-01" db="EMBL/GenBank/DDBJ databases">
        <title>Genome assemblies of Stephania.</title>
        <authorList>
            <person name="Yang L."/>
        </authorList>
    </citation>
    <scope>NUCLEOTIDE SEQUENCE [LARGE SCALE GENOMIC DNA]</scope>
    <source>
        <strain evidence="1">QJT</strain>
        <tissue evidence="1">Leaf</tissue>
    </source>
</reference>